<feature type="compositionally biased region" description="Gly residues" evidence="1">
    <location>
        <begin position="16"/>
        <end position="29"/>
    </location>
</feature>
<dbReference type="EC" id="4.2.1.1" evidence="2"/>
<dbReference type="AlphaFoldDB" id="A0A6J4MZU7"/>
<organism evidence="2">
    <name type="scientific">uncultured Gemmatimonadota bacterium</name>
    <dbReference type="NCBI Taxonomy" id="203437"/>
    <lineage>
        <taxon>Bacteria</taxon>
        <taxon>Pseudomonadati</taxon>
        <taxon>Gemmatimonadota</taxon>
        <taxon>environmental samples</taxon>
    </lineage>
</organism>
<feature type="region of interest" description="Disordered" evidence="1">
    <location>
        <begin position="1"/>
        <end position="241"/>
    </location>
</feature>
<feature type="compositionally biased region" description="Basic residues" evidence="1">
    <location>
        <begin position="37"/>
        <end position="51"/>
    </location>
</feature>
<protein>
    <submittedName>
        <fullName evidence="2">Carbonic anhydrase, beta class</fullName>
        <ecNumber evidence="2">4.2.1.1</ecNumber>
    </submittedName>
</protein>
<proteinExistence type="predicted"/>
<feature type="non-terminal residue" evidence="2">
    <location>
        <position position="241"/>
    </location>
</feature>
<gene>
    <name evidence="2" type="ORF">AVDCRST_MAG68-5292</name>
</gene>
<name>A0A6J4MZU7_9BACT</name>
<sequence length="241" mass="24164">GTPGAGNFAQAVAGTDGRGGGGAGRGGRCARGSAVTRRARRPGRAYARHPRGGAALADGGEPALRPGQGQQPEPHPGAAAGAGNAAGALCRRAGLRRLAPPRGDPVRSGVRRRLRDACGGQHRHLRGDREPGVRHGGAGRQGGDGAGPQRVRGREGHHGRPGGAGADRKPVPVHPPRRGGRARPRRGCRGGRERAQPGGHPARRVARAGLGAAGRQGGGGRRDVQLPHGAGHSGGVAAAHL</sequence>
<accession>A0A6J4MZU7</accession>
<feature type="compositionally biased region" description="Basic residues" evidence="1">
    <location>
        <begin position="175"/>
        <end position="189"/>
    </location>
</feature>
<dbReference type="EMBL" id="CADCTW010000235">
    <property type="protein sequence ID" value="CAA9369048.1"/>
    <property type="molecule type" value="Genomic_DNA"/>
</dbReference>
<evidence type="ECO:0000313" key="2">
    <source>
        <dbReference type="EMBL" id="CAA9369048.1"/>
    </source>
</evidence>
<dbReference type="GO" id="GO:0004089">
    <property type="term" value="F:carbonate dehydratase activity"/>
    <property type="evidence" value="ECO:0007669"/>
    <property type="project" value="UniProtKB-EC"/>
</dbReference>
<evidence type="ECO:0000256" key="1">
    <source>
        <dbReference type="SAM" id="MobiDB-lite"/>
    </source>
</evidence>
<keyword evidence="2" id="KW-0456">Lyase</keyword>
<feature type="non-terminal residue" evidence="2">
    <location>
        <position position="1"/>
    </location>
</feature>
<feature type="compositionally biased region" description="Low complexity" evidence="1">
    <location>
        <begin position="65"/>
        <end position="101"/>
    </location>
</feature>
<reference evidence="2" key="1">
    <citation type="submission" date="2020-02" db="EMBL/GenBank/DDBJ databases">
        <authorList>
            <person name="Meier V. D."/>
        </authorList>
    </citation>
    <scope>NUCLEOTIDE SEQUENCE</scope>
    <source>
        <strain evidence="2">AVDCRST_MAG68</strain>
    </source>
</reference>
<feature type="compositionally biased region" description="Gly residues" evidence="1">
    <location>
        <begin position="134"/>
        <end position="146"/>
    </location>
</feature>